<dbReference type="EMBL" id="JAAAMV010000025">
    <property type="protein sequence ID" value="NBD27097.1"/>
    <property type="molecule type" value="Genomic_DNA"/>
</dbReference>
<evidence type="ECO:0000256" key="1">
    <source>
        <dbReference type="ARBA" id="ARBA00004651"/>
    </source>
</evidence>
<evidence type="ECO:0000256" key="2">
    <source>
        <dbReference type="ARBA" id="ARBA00022475"/>
    </source>
</evidence>
<dbReference type="Proteomes" id="UP000665561">
    <property type="component" value="Unassembled WGS sequence"/>
</dbReference>
<evidence type="ECO:0000256" key="10">
    <source>
        <dbReference type="ARBA" id="ARBA00023012"/>
    </source>
</evidence>
<keyword evidence="8" id="KW-0067">ATP-binding</keyword>
<keyword evidence="7" id="KW-0418">Kinase</keyword>
<evidence type="ECO:0000256" key="5">
    <source>
        <dbReference type="ARBA" id="ARBA00022692"/>
    </source>
</evidence>
<dbReference type="Gene3D" id="3.30.565.10">
    <property type="entry name" value="Histidine kinase-like ATPase, C-terminal domain"/>
    <property type="match status" value="1"/>
</dbReference>
<evidence type="ECO:0000256" key="8">
    <source>
        <dbReference type="ARBA" id="ARBA00022840"/>
    </source>
</evidence>
<evidence type="ECO:0000256" key="13">
    <source>
        <dbReference type="SAM" id="Phobius"/>
    </source>
</evidence>
<keyword evidence="4" id="KW-0808">Transferase</keyword>
<keyword evidence="2" id="KW-1003">Cell membrane</keyword>
<feature type="transmembrane region" description="Helical" evidence="13">
    <location>
        <begin position="309"/>
        <end position="335"/>
    </location>
</feature>
<dbReference type="SMART" id="SM00304">
    <property type="entry name" value="HAMP"/>
    <property type="match status" value="1"/>
</dbReference>
<evidence type="ECO:0000256" key="11">
    <source>
        <dbReference type="ARBA" id="ARBA00023136"/>
    </source>
</evidence>
<dbReference type="CDD" id="cd06225">
    <property type="entry name" value="HAMP"/>
    <property type="match status" value="1"/>
</dbReference>
<gene>
    <name evidence="15" type="ORF">GT019_24765</name>
</gene>
<keyword evidence="10" id="KW-0902">Two-component regulatory system</keyword>
<evidence type="ECO:0000256" key="9">
    <source>
        <dbReference type="ARBA" id="ARBA00022989"/>
    </source>
</evidence>
<organism evidence="15 16">
    <name type="scientific">Paenibacillus glycinis</name>
    <dbReference type="NCBI Taxonomy" id="2697035"/>
    <lineage>
        <taxon>Bacteria</taxon>
        <taxon>Bacillati</taxon>
        <taxon>Bacillota</taxon>
        <taxon>Bacilli</taxon>
        <taxon>Bacillales</taxon>
        <taxon>Paenibacillaceae</taxon>
        <taxon>Paenibacillus</taxon>
    </lineage>
</organism>
<feature type="region of interest" description="Disordered" evidence="12">
    <location>
        <begin position="594"/>
        <end position="620"/>
    </location>
</feature>
<dbReference type="PANTHER" id="PTHR34220:SF11">
    <property type="entry name" value="SENSOR PROTEIN KINASE HPTS"/>
    <property type="match status" value="1"/>
</dbReference>
<dbReference type="SUPFAM" id="SSF55874">
    <property type="entry name" value="ATPase domain of HSP90 chaperone/DNA topoisomerase II/histidine kinase"/>
    <property type="match status" value="1"/>
</dbReference>
<evidence type="ECO:0000259" key="14">
    <source>
        <dbReference type="PROSITE" id="PS50885"/>
    </source>
</evidence>
<evidence type="ECO:0000313" key="15">
    <source>
        <dbReference type="EMBL" id="NBD27097.1"/>
    </source>
</evidence>
<comment type="caution">
    <text evidence="15">The sequence shown here is derived from an EMBL/GenBank/DDBJ whole genome shotgun (WGS) entry which is preliminary data.</text>
</comment>
<keyword evidence="16" id="KW-1185">Reference proteome</keyword>
<dbReference type="InterPro" id="IPR050640">
    <property type="entry name" value="Bact_2-comp_sensor_kinase"/>
</dbReference>
<dbReference type="InterPro" id="IPR003660">
    <property type="entry name" value="HAMP_dom"/>
</dbReference>
<reference evidence="15 16" key="1">
    <citation type="submission" date="2020-01" db="EMBL/GenBank/DDBJ databases">
        <title>Paenibacillus soybeanensis sp. nov. isolated from the nodules of soybean (Glycine max(L.) Merr).</title>
        <authorList>
            <person name="Wang H."/>
        </authorList>
    </citation>
    <scope>NUCLEOTIDE SEQUENCE [LARGE SCALE GENOMIC DNA]</scope>
    <source>
        <strain evidence="15 16">T1</strain>
    </source>
</reference>
<evidence type="ECO:0000256" key="4">
    <source>
        <dbReference type="ARBA" id="ARBA00022679"/>
    </source>
</evidence>
<sequence length="620" mass="69728">MLMRLFRRLTPGTFKNRILFAFLLFVLLPIALLVVYNFKGTERVLQDNAAKKNTEQLEGFKNGFVDLMALVMKTGLLLEQDTSLRQAMEDPGSADDITRKKLVENKFAGIENTFFMTGATVYYTLIDLHGHAYTSFMPKNALDYDEIRAEPWVKQLQEQGGERYFWNPNDESVVIRESTASDRMLSLYLLLRDDNLKPFAYGRLSIDYEEWFSRTTKDGGQEGAYFLADGSGAELLASVPGEGISPAVAAAIARSAESGDAAAPASSVVDGKEEALYTYSRIQELNGYFVKKVPLALLFKEVDRQKQRFFIGFGAILLAFVLLTYFISSTITVPLKLFQKKMDSSVKANLKVKLPEHGRGEILSLTHSFNAMIDDINGLLERLRLEERQKQYVRFQVLLSQMNPHFLLNTLNTIKSIALEKDEDDIYDICVALGTILETTLNTEVDLIRLKDELVLIESYMAIQRRRFGHGIELRCDIGDELGDALIPKFCLQPLVENALLHGFGQSLKEGHIDIRATARGPHLYLEVADDGMGVERAKAKKVARKRKSIGVQNIRESLELLFKYQSTGLSMDSTDEGTRVVMHMPLLLSKPYLREEDDHDDDRDDGNGSGALADAARRG</sequence>
<evidence type="ECO:0000313" key="16">
    <source>
        <dbReference type="Proteomes" id="UP000665561"/>
    </source>
</evidence>
<keyword evidence="5 13" id="KW-0812">Transmembrane</keyword>
<proteinExistence type="predicted"/>
<keyword evidence="3" id="KW-0597">Phosphoprotein</keyword>
<dbReference type="Pfam" id="PF06580">
    <property type="entry name" value="His_kinase"/>
    <property type="match status" value="1"/>
</dbReference>
<dbReference type="InterPro" id="IPR010559">
    <property type="entry name" value="Sig_transdc_His_kin_internal"/>
</dbReference>
<evidence type="ECO:0000256" key="3">
    <source>
        <dbReference type="ARBA" id="ARBA00022553"/>
    </source>
</evidence>
<accession>A0ABW9XWK5</accession>
<feature type="domain" description="HAMP" evidence="14">
    <location>
        <begin position="329"/>
        <end position="381"/>
    </location>
</feature>
<name>A0ABW9XWK5_9BACL</name>
<protein>
    <submittedName>
        <fullName evidence="15">HAMP domain-containing protein</fullName>
    </submittedName>
</protein>
<keyword evidence="6" id="KW-0547">Nucleotide-binding</keyword>
<feature type="compositionally biased region" description="Acidic residues" evidence="12">
    <location>
        <begin position="596"/>
        <end position="605"/>
    </location>
</feature>
<dbReference type="PROSITE" id="PS50885">
    <property type="entry name" value="HAMP"/>
    <property type="match status" value="1"/>
</dbReference>
<dbReference type="InterPro" id="IPR036890">
    <property type="entry name" value="HATPase_C_sf"/>
</dbReference>
<keyword evidence="11 13" id="KW-0472">Membrane</keyword>
<dbReference type="Gene3D" id="6.10.340.10">
    <property type="match status" value="1"/>
</dbReference>
<dbReference type="PANTHER" id="PTHR34220">
    <property type="entry name" value="SENSOR HISTIDINE KINASE YPDA"/>
    <property type="match status" value="1"/>
</dbReference>
<evidence type="ECO:0000256" key="7">
    <source>
        <dbReference type="ARBA" id="ARBA00022777"/>
    </source>
</evidence>
<keyword evidence="9 13" id="KW-1133">Transmembrane helix</keyword>
<comment type="subcellular location">
    <subcellularLocation>
        <location evidence="1">Cell membrane</location>
        <topology evidence="1">Multi-pass membrane protein</topology>
    </subcellularLocation>
</comment>
<evidence type="ECO:0000256" key="6">
    <source>
        <dbReference type="ARBA" id="ARBA00022741"/>
    </source>
</evidence>
<dbReference type="Pfam" id="PF00672">
    <property type="entry name" value="HAMP"/>
    <property type="match status" value="1"/>
</dbReference>
<evidence type="ECO:0000256" key="12">
    <source>
        <dbReference type="SAM" id="MobiDB-lite"/>
    </source>
</evidence>